<comment type="caution">
    <text evidence="3">The sequence shown here is derived from an EMBL/GenBank/DDBJ whole genome shotgun (WGS) entry which is preliminary data.</text>
</comment>
<protein>
    <submittedName>
        <fullName evidence="3">Uncharacterized protein</fullName>
    </submittedName>
</protein>
<feature type="signal peptide" evidence="2">
    <location>
        <begin position="1"/>
        <end position="20"/>
    </location>
</feature>
<keyword evidence="2" id="KW-0732">Signal</keyword>
<evidence type="ECO:0000256" key="2">
    <source>
        <dbReference type="SAM" id="SignalP"/>
    </source>
</evidence>
<evidence type="ECO:0000256" key="1">
    <source>
        <dbReference type="SAM" id="MobiDB-lite"/>
    </source>
</evidence>
<organism evidence="3 4">
    <name type="scientific">Pyrocoelia pectoralis</name>
    <dbReference type="NCBI Taxonomy" id="417401"/>
    <lineage>
        <taxon>Eukaryota</taxon>
        <taxon>Metazoa</taxon>
        <taxon>Ecdysozoa</taxon>
        <taxon>Arthropoda</taxon>
        <taxon>Hexapoda</taxon>
        <taxon>Insecta</taxon>
        <taxon>Pterygota</taxon>
        <taxon>Neoptera</taxon>
        <taxon>Endopterygota</taxon>
        <taxon>Coleoptera</taxon>
        <taxon>Polyphaga</taxon>
        <taxon>Elateriformia</taxon>
        <taxon>Elateroidea</taxon>
        <taxon>Lampyridae</taxon>
        <taxon>Lampyrinae</taxon>
        <taxon>Pyrocoelia</taxon>
    </lineage>
</organism>
<dbReference type="EMBL" id="JAVRBK010000009">
    <property type="protein sequence ID" value="KAK5639307.1"/>
    <property type="molecule type" value="Genomic_DNA"/>
</dbReference>
<proteinExistence type="predicted"/>
<keyword evidence="4" id="KW-1185">Reference proteome</keyword>
<reference evidence="3 4" key="1">
    <citation type="journal article" date="2024" name="Insects">
        <title>An Improved Chromosome-Level Genome Assembly of the Firefly Pyrocoelia pectoralis.</title>
        <authorList>
            <person name="Fu X."/>
            <person name="Meyer-Rochow V.B."/>
            <person name="Ballantyne L."/>
            <person name="Zhu X."/>
        </authorList>
    </citation>
    <scope>NUCLEOTIDE SEQUENCE [LARGE SCALE GENOMIC DNA]</scope>
    <source>
        <strain evidence="3">XCY_ONT2</strain>
    </source>
</reference>
<gene>
    <name evidence="3" type="ORF">RI129_011799</name>
</gene>
<dbReference type="AlphaFoldDB" id="A0AAN7ZDR0"/>
<sequence length="120" mass="13722">MSRMWTVYVFVMLNFWKAELAPAISNLQFIPPVPGYIPVYIRPGNTPLEDINLELAEAFQSYALKQARIKTLSQNIVTEDSPKDQDFIPSNDIDSEAEEKSKANIIIQRTSQHIQKIARN</sequence>
<evidence type="ECO:0000313" key="3">
    <source>
        <dbReference type="EMBL" id="KAK5639307.1"/>
    </source>
</evidence>
<evidence type="ECO:0000313" key="4">
    <source>
        <dbReference type="Proteomes" id="UP001329430"/>
    </source>
</evidence>
<feature type="chain" id="PRO_5042884522" evidence="2">
    <location>
        <begin position="21"/>
        <end position="120"/>
    </location>
</feature>
<dbReference type="Proteomes" id="UP001329430">
    <property type="component" value="Chromosome 9"/>
</dbReference>
<name>A0AAN7ZDR0_9COLE</name>
<feature type="region of interest" description="Disordered" evidence="1">
    <location>
        <begin position="80"/>
        <end position="100"/>
    </location>
</feature>
<accession>A0AAN7ZDR0</accession>